<dbReference type="Proteomes" id="UP000034076">
    <property type="component" value="Unassembled WGS sequence"/>
</dbReference>
<dbReference type="STRING" id="270498.CHK_0855"/>
<name>A0A0M2NHP7_9FIRM</name>
<comment type="caution">
    <text evidence="1">The sequence shown here is derived from an EMBL/GenBank/DDBJ whole genome shotgun (WGS) entry which is preliminary data.</text>
</comment>
<proteinExistence type="predicted"/>
<reference evidence="1 2" key="1">
    <citation type="submission" date="2015-04" db="EMBL/GenBank/DDBJ databases">
        <title>Draft genome sequence of bacteremic isolate Catabacter hongkongensis type strain HKU16T.</title>
        <authorList>
            <person name="Lau S.K."/>
            <person name="Teng J.L."/>
            <person name="Huang Y."/>
            <person name="Curreem S.O."/>
            <person name="Tsui S.K."/>
            <person name="Woo P.C."/>
        </authorList>
    </citation>
    <scope>NUCLEOTIDE SEQUENCE [LARGE SCALE GENOMIC DNA]</scope>
    <source>
        <strain evidence="1 2">HKU16</strain>
    </source>
</reference>
<protein>
    <submittedName>
        <fullName evidence="1">Uncharacterized protein</fullName>
    </submittedName>
</protein>
<accession>A0A0M2NHP7</accession>
<dbReference type="AlphaFoldDB" id="A0A0M2NHP7"/>
<evidence type="ECO:0000313" key="1">
    <source>
        <dbReference type="EMBL" id="KKI51688.1"/>
    </source>
</evidence>
<gene>
    <name evidence="1" type="ORF">CHK_0855</name>
</gene>
<dbReference type="EMBL" id="LAYJ01000068">
    <property type="protein sequence ID" value="KKI51688.1"/>
    <property type="molecule type" value="Genomic_DNA"/>
</dbReference>
<evidence type="ECO:0000313" key="2">
    <source>
        <dbReference type="Proteomes" id="UP000034076"/>
    </source>
</evidence>
<organism evidence="1 2">
    <name type="scientific">Christensenella hongkongensis</name>
    <dbReference type="NCBI Taxonomy" id="270498"/>
    <lineage>
        <taxon>Bacteria</taxon>
        <taxon>Bacillati</taxon>
        <taxon>Bacillota</taxon>
        <taxon>Clostridia</taxon>
        <taxon>Christensenellales</taxon>
        <taxon>Christensenellaceae</taxon>
        <taxon>Christensenella</taxon>
    </lineage>
</organism>
<keyword evidence="2" id="KW-1185">Reference proteome</keyword>
<sequence>MGRMLAVIAKVTIMQTMLIKVAHSKKKRQFRSARRLLSFIL</sequence>